<dbReference type="PRINTS" id="PR00081">
    <property type="entry name" value="GDHRDH"/>
</dbReference>
<evidence type="ECO:0000313" key="4">
    <source>
        <dbReference type="Proteomes" id="UP000000323"/>
    </source>
</evidence>
<organism evidence="3 4">
    <name type="scientific">Thermobaculum terrenum (strain ATCC BAA-798 / CCMEE 7001 / YNP1)</name>
    <dbReference type="NCBI Taxonomy" id="525904"/>
    <lineage>
        <taxon>Bacteria</taxon>
        <taxon>Bacillati</taxon>
        <taxon>Chloroflexota</taxon>
        <taxon>Chloroflexia</taxon>
        <taxon>Candidatus Thermobaculales</taxon>
        <taxon>Candidatus Thermobaculaceae</taxon>
        <taxon>Thermobaculum</taxon>
    </lineage>
</organism>
<evidence type="ECO:0000256" key="1">
    <source>
        <dbReference type="ARBA" id="ARBA00006484"/>
    </source>
</evidence>
<accession>D1CC44</accession>
<dbReference type="InterPro" id="IPR002347">
    <property type="entry name" value="SDR_fam"/>
</dbReference>
<dbReference type="FunFam" id="3.40.50.720:FF:000240">
    <property type="entry name" value="SDR family oxidoreductase"/>
    <property type="match status" value="1"/>
</dbReference>
<reference evidence="4" key="1">
    <citation type="journal article" date="2010" name="Stand. Genomic Sci.">
        <title>Complete genome sequence of 'Thermobaculum terrenum' type strain (YNP1).</title>
        <authorList>
            <person name="Kiss H."/>
            <person name="Cleland D."/>
            <person name="Lapidus A."/>
            <person name="Lucas S."/>
            <person name="Glavina Del Rio T."/>
            <person name="Nolan M."/>
            <person name="Tice H."/>
            <person name="Han C."/>
            <person name="Goodwin L."/>
            <person name="Pitluck S."/>
            <person name="Liolios K."/>
            <person name="Ivanova N."/>
            <person name="Mavromatis K."/>
            <person name="Ovchinnikova G."/>
            <person name="Pati A."/>
            <person name="Chen A."/>
            <person name="Palaniappan K."/>
            <person name="Land M."/>
            <person name="Hauser L."/>
            <person name="Chang Y."/>
            <person name="Jeffries C."/>
            <person name="Lu M."/>
            <person name="Brettin T."/>
            <person name="Detter J."/>
            <person name="Goker M."/>
            <person name="Tindall B."/>
            <person name="Beck B."/>
            <person name="McDermott T."/>
            <person name="Woyke T."/>
            <person name="Bristow J."/>
            <person name="Eisen J."/>
            <person name="Markowitz V."/>
            <person name="Hugenholtz P."/>
            <person name="Kyrpides N."/>
            <person name="Klenk H."/>
            <person name="Cheng J."/>
        </authorList>
    </citation>
    <scope>NUCLEOTIDE SEQUENCE [LARGE SCALE GENOMIC DNA]</scope>
    <source>
        <strain evidence="4">ATCC BAA-798 / YNP1</strain>
    </source>
</reference>
<dbReference type="STRING" id="525904.Tter_1453"/>
<dbReference type="Proteomes" id="UP000000323">
    <property type="component" value="Chromosome 1"/>
</dbReference>
<evidence type="ECO:0000313" key="3">
    <source>
        <dbReference type="EMBL" id="ACZ42359.1"/>
    </source>
</evidence>
<dbReference type="Gene3D" id="3.40.50.720">
    <property type="entry name" value="NAD(P)-binding Rossmann-like Domain"/>
    <property type="match status" value="1"/>
</dbReference>
<dbReference type="NCBIfam" id="NF006132">
    <property type="entry name" value="PRK08277.1"/>
    <property type="match status" value="1"/>
</dbReference>
<dbReference type="PANTHER" id="PTHR42760:SF115">
    <property type="entry name" value="3-OXOACYL-[ACYL-CARRIER-PROTEIN] REDUCTASE FABG"/>
    <property type="match status" value="1"/>
</dbReference>
<dbReference type="InterPro" id="IPR020904">
    <property type="entry name" value="Sc_DH/Rdtase_CS"/>
</dbReference>
<evidence type="ECO:0000256" key="2">
    <source>
        <dbReference type="ARBA" id="ARBA00023002"/>
    </source>
</evidence>
<name>D1CC44_THET1</name>
<keyword evidence="2" id="KW-0560">Oxidoreductase</keyword>
<dbReference type="GO" id="GO:0005975">
    <property type="term" value="P:carbohydrate metabolic process"/>
    <property type="evidence" value="ECO:0007669"/>
    <property type="project" value="UniProtKB-ARBA"/>
</dbReference>
<dbReference type="eggNOG" id="COG1028">
    <property type="taxonomic scope" value="Bacteria"/>
</dbReference>
<dbReference type="Pfam" id="PF13561">
    <property type="entry name" value="adh_short_C2"/>
    <property type="match status" value="1"/>
</dbReference>
<dbReference type="RefSeq" id="WP_012875394.1">
    <property type="nucleotide sequence ID" value="NC_013525.1"/>
</dbReference>
<comment type="similarity">
    <text evidence="1">Belongs to the short-chain dehydrogenases/reductases (SDR) family.</text>
</comment>
<sequence length="284" mass="30181">MTVASKDYLYELFNLEGKVALVTGSTGVLGGAMAHGLARAGARVGIIGRREAKAKEVADSIQAEGGTSMALPADVLRQDQLIEIRNRVLQEWGRIDILVNAAGGNVPDAFVPPQGSIFDVPIEATRRVVDLNFYGTILPTMVFGEAMVRGEHVQQPSGCIVNISSMAALRAITRTMGYSAAKAAVTNFTQWLAVELAHKFGEGVRVNAIAPGFFLGEQNRSVLINSDGNPTPRGKLIINRTPLGRFGRPEELITTLLWLCSPASSFVTGVVVPVDGGFSAFSGV</sequence>
<dbReference type="PRINTS" id="PR00080">
    <property type="entry name" value="SDRFAMILY"/>
</dbReference>
<dbReference type="PANTHER" id="PTHR42760">
    <property type="entry name" value="SHORT-CHAIN DEHYDROGENASES/REDUCTASES FAMILY MEMBER"/>
    <property type="match status" value="1"/>
</dbReference>
<gene>
    <name evidence="3" type="ordered locus">Tter_1453</name>
</gene>
<dbReference type="GO" id="GO:0016616">
    <property type="term" value="F:oxidoreductase activity, acting on the CH-OH group of donors, NAD or NADP as acceptor"/>
    <property type="evidence" value="ECO:0007669"/>
    <property type="project" value="TreeGrafter"/>
</dbReference>
<protein>
    <submittedName>
        <fullName evidence="3">Short-chain dehydrogenase/reductase SDR</fullName>
    </submittedName>
</protein>
<dbReference type="AlphaFoldDB" id="D1CC44"/>
<dbReference type="PROSITE" id="PS00061">
    <property type="entry name" value="ADH_SHORT"/>
    <property type="match status" value="1"/>
</dbReference>
<dbReference type="EMBL" id="CP001825">
    <property type="protein sequence ID" value="ACZ42359.1"/>
    <property type="molecule type" value="Genomic_DNA"/>
</dbReference>
<dbReference type="SUPFAM" id="SSF51735">
    <property type="entry name" value="NAD(P)-binding Rossmann-fold domains"/>
    <property type="match status" value="1"/>
</dbReference>
<dbReference type="HOGENOM" id="CLU_010194_1_1_0"/>
<keyword evidence="4" id="KW-1185">Reference proteome</keyword>
<proteinExistence type="inferred from homology"/>
<dbReference type="KEGG" id="ttr:Tter_1453"/>
<dbReference type="InterPro" id="IPR036291">
    <property type="entry name" value="NAD(P)-bd_dom_sf"/>
</dbReference>